<gene>
    <name evidence="12" type="ORF">A3B10_00720</name>
</gene>
<comment type="caution">
    <text evidence="12">The sequence shown here is derived from an EMBL/GenBank/DDBJ whole genome shotgun (WGS) entry which is preliminary data.</text>
</comment>
<evidence type="ECO:0000256" key="3">
    <source>
        <dbReference type="ARBA" id="ARBA00004947"/>
    </source>
</evidence>
<evidence type="ECO:0000313" key="13">
    <source>
        <dbReference type="Proteomes" id="UP000177281"/>
    </source>
</evidence>
<evidence type="ECO:0000256" key="9">
    <source>
        <dbReference type="ARBA" id="ARBA00023277"/>
    </source>
</evidence>
<dbReference type="Proteomes" id="UP000177281">
    <property type="component" value="Unassembled WGS sequence"/>
</dbReference>
<organism evidence="12 13">
    <name type="scientific">Candidatus Doudnabacteria bacterium RIFCSPLOWO2_01_FULL_44_21</name>
    <dbReference type="NCBI Taxonomy" id="1817841"/>
    <lineage>
        <taxon>Bacteria</taxon>
        <taxon>Candidatus Doudnaibacteriota</taxon>
    </lineage>
</organism>
<dbReference type="NCBIfam" id="TIGR01179">
    <property type="entry name" value="galE"/>
    <property type="match status" value="1"/>
</dbReference>
<keyword evidence="8 10" id="KW-0413">Isomerase</keyword>
<dbReference type="EC" id="5.1.3.2" evidence="5 10"/>
<comment type="catalytic activity">
    <reaction evidence="1 10">
        <text>UDP-alpha-D-glucose = UDP-alpha-D-galactose</text>
        <dbReference type="Rhea" id="RHEA:22168"/>
        <dbReference type="ChEBI" id="CHEBI:58885"/>
        <dbReference type="ChEBI" id="CHEBI:66914"/>
        <dbReference type="EC" id="5.1.3.2"/>
    </reaction>
</comment>
<comment type="pathway">
    <text evidence="3 10">Carbohydrate metabolism; galactose metabolism.</text>
</comment>
<name>A0A1F5PXJ1_9BACT</name>
<keyword evidence="7 10" id="KW-0520">NAD</keyword>
<accession>A0A1F5PXJ1</accession>
<dbReference type="InterPro" id="IPR001509">
    <property type="entry name" value="Epimerase_deHydtase"/>
</dbReference>
<dbReference type="PANTHER" id="PTHR43725">
    <property type="entry name" value="UDP-GLUCOSE 4-EPIMERASE"/>
    <property type="match status" value="1"/>
</dbReference>
<comment type="similarity">
    <text evidence="4 10">Belongs to the NAD(P)-dependent epimerase/dehydratase family.</text>
</comment>
<dbReference type="InterPro" id="IPR005886">
    <property type="entry name" value="UDP_G4E"/>
</dbReference>
<dbReference type="Gene3D" id="3.90.25.10">
    <property type="entry name" value="UDP-galactose 4-epimerase, domain 1"/>
    <property type="match status" value="1"/>
</dbReference>
<evidence type="ECO:0000256" key="10">
    <source>
        <dbReference type="RuleBase" id="RU366046"/>
    </source>
</evidence>
<protein>
    <recommendedName>
        <fullName evidence="6 10">UDP-glucose 4-epimerase</fullName>
        <ecNumber evidence="5 10">5.1.3.2</ecNumber>
    </recommendedName>
</protein>
<dbReference type="SUPFAM" id="SSF51735">
    <property type="entry name" value="NAD(P)-binding Rossmann-fold domains"/>
    <property type="match status" value="1"/>
</dbReference>
<evidence type="ECO:0000313" key="12">
    <source>
        <dbReference type="EMBL" id="OGE94661.1"/>
    </source>
</evidence>
<dbReference type="InterPro" id="IPR036291">
    <property type="entry name" value="NAD(P)-bd_dom_sf"/>
</dbReference>
<dbReference type="UniPathway" id="UPA00214"/>
<dbReference type="AlphaFoldDB" id="A0A1F5PXJ1"/>
<dbReference type="PANTHER" id="PTHR43725:SF53">
    <property type="entry name" value="UDP-ARABINOSE 4-EPIMERASE 1"/>
    <property type="match status" value="1"/>
</dbReference>
<dbReference type="GO" id="GO:0006012">
    <property type="term" value="P:galactose metabolic process"/>
    <property type="evidence" value="ECO:0007669"/>
    <property type="project" value="UniProtKB-UniPathway"/>
</dbReference>
<dbReference type="Pfam" id="PF01370">
    <property type="entry name" value="Epimerase"/>
    <property type="match status" value="1"/>
</dbReference>
<comment type="cofactor">
    <cofactor evidence="2 10">
        <name>NAD(+)</name>
        <dbReference type="ChEBI" id="CHEBI:57540"/>
    </cofactor>
</comment>
<keyword evidence="9 10" id="KW-0119">Carbohydrate metabolism</keyword>
<dbReference type="CDD" id="cd05247">
    <property type="entry name" value="UDP_G4E_1_SDR_e"/>
    <property type="match status" value="1"/>
</dbReference>
<evidence type="ECO:0000256" key="4">
    <source>
        <dbReference type="ARBA" id="ARBA00007637"/>
    </source>
</evidence>
<evidence type="ECO:0000256" key="5">
    <source>
        <dbReference type="ARBA" id="ARBA00013189"/>
    </source>
</evidence>
<evidence type="ECO:0000259" key="11">
    <source>
        <dbReference type="Pfam" id="PF01370"/>
    </source>
</evidence>
<sequence length="335" mass="36633">MANSKKILVTGGAGFIGSHTTKLLQEQGRDVVVLDNLSTGHVSSVSCPLIIGDLSDRGLLNKIFSDFDIDTVIHFAASVIVEESMILPGKYFENNVVNSLNLLNAMAAHGISKIIFSSSAAVYGEPHYLPIDEDHPKMPTNPYGETKLMVEKILKWYLTSHNLSSVSLRYFNASGAHSDGSLGENKAIVTHLIPRVLRVAAHQTEVLQIYGNDYSTPDGTCIRDYVHVLDLAQAHFLALEKLDKEQGCFAYNVATGKGHSVTEVVNAAVEITKKMIPIEYAIRRSGDPTSLVADASKITNELGFSPKYSDLETIIGTAWVWHQRLLQENLAKIVA</sequence>
<comment type="subunit">
    <text evidence="10">Homodimer.</text>
</comment>
<proteinExistence type="inferred from homology"/>
<evidence type="ECO:0000256" key="2">
    <source>
        <dbReference type="ARBA" id="ARBA00001911"/>
    </source>
</evidence>
<evidence type="ECO:0000256" key="8">
    <source>
        <dbReference type="ARBA" id="ARBA00023235"/>
    </source>
</evidence>
<evidence type="ECO:0000256" key="7">
    <source>
        <dbReference type="ARBA" id="ARBA00023027"/>
    </source>
</evidence>
<dbReference type="EMBL" id="MFFB01000012">
    <property type="protein sequence ID" value="OGE94661.1"/>
    <property type="molecule type" value="Genomic_DNA"/>
</dbReference>
<dbReference type="GO" id="GO:0003978">
    <property type="term" value="F:UDP-glucose 4-epimerase activity"/>
    <property type="evidence" value="ECO:0007669"/>
    <property type="project" value="UniProtKB-UniRule"/>
</dbReference>
<feature type="domain" description="NAD-dependent epimerase/dehydratase" evidence="11">
    <location>
        <begin position="7"/>
        <end position="254"/>
    </location>
</feature>
<reference evidence="12 13" key="1">
    <citation type="journal article" date="2016" name="Nat. Commun.">
        <title>Thousands of microbial genomes shed light on interconnected biogeochemical processes in an aquifer system.</title>
        <authorList>
            <person name="Anantharaman K."/>
            <person name="Brown C.T."/>
            <person name="Hug L.A."/>
            <person name="Sharon I."/>
            <person name="Castelle C.J."/>
            <person name="Probst A.J."/>
            <person name="Thomas B.C."/>
            <person name="Singh A."/>
            <person name="Wilkins M.J."/>
            <person name="Karaoz U."/>
            <person name="Brodie E.L."/>
            <person name="Williams K.H."/>
            <person name="Hubbard S.S."/>
            <person name="Banfield J.F."/>
        </authorList>
    </citation>
    <scope>NUCLEOTIDE SEQUENCE [LARGE SCALE GENOMIC DNA]</scope>
</reference>
<evidence type="ECO:0000256" key="6">
    <source>
        <dbReference type="ARBA" id="ARBA00018569"/>
    </source>
</evidence>
<dbReference type="STRING" id="1817841.A3B10_00720"/>
<evidence type="ECO:0000256" key="1">
    <source>
        <dbReference type="ARBA" id="ARBA00000083"/>
    </source>
</evidence>
<dbReference type="Gene3D" id="3.40.50.720">
    <property type="entry name" value="NAD(P)-binding Rossmann-like Domain"/>
    <property type="match status" value="1"/>
</dbReference>